<reference evidence="2" key="1">
    <citation type="journal article" date="2013" name="Environ. Microbiol.">
        <title>Microbiota from the distal guts of lean and obese adolescents exhibit partial functional redundancy besides clear differences in community structure.</title>
        <authorList>
            <person name="Ferrer M."/>
            <person name="Ruiz A."/>
            <person name="Lanza F."/>
            <person name="Haange S.B."/>
            <person name="Oberbach A."/>
            <person name="Till H."/>
            <person name="Bargiela R."/>
            <person name="Campoy C."/>
            <person name="Segura M.T."/>
            <person name="Richter M."/>
            <person name="von Bergen M."/>
            <person name="Seifert J."/>
            <person name="Suarez A."/>
        </authorList>
    </citation>
    <scope>NUCLEOTIDE SEQUENCE</scope>
</reference>
<keyword evidence="2" id="KW-0547">Nucleotide-binding</keyword>
<dbReference type="InterPro" id="IPR027417">
    <property type="entry name" value="P-loop_NTPase"/>
</dbReference>
<proteinExistence type="predicted"/>
<feature type="domain" description="ATP-dependent helicase C-terminal" evidence="1">
    <location>
        <begin position="129"/>
        <end position="242"/>
    </location>
</feature>
<gene>
    <name evidence="2" type="ORF">LEA_11410</name>
</gene>
<dbReference type="Gene3D" id="3.40.50.300">
    <property type="entry name" value="P-loop containing nucleotide triphosphate hydrolases"/>
    <property type="match status" value="1"/>
</dbReference>
<dbReference type="GO" id="GO:0016818">
    <property type="term" value="F:hydrolase activity, acting on acid anhydrides, in phosphorus-containing anhydrides"/>
    <property type="evidence" value="ECO:0007669"/>
    <property type="project" value="InterPro"/>
</dbReference>
<organism evidence="2">
    <name type="scientific">human gut metagenome</name>
    <dbReference type="NCBI Taxonomy" id="408170"/>
    <lineage>
        <taxon>unclassified sequences</taxon>
        <taxon>metagenomes</taxon>
        <taxon>organismal metagenomes</taxon>
    </lineage>
</organism>
<keyword evidence="2" id="KW-0347">Helicase</keyword>
<dbReference type="GO" id="GO:0005524">
    <property type="term" value="F:ATP binding"/>
    <property type="evidence" value="ECO:0007669"/>
    <property type="project" value="InterPro"/>
</dbReference>
<feature type="non-terminal residue" evidence="2">
    <location>
        <position position="1"/>
    </location>
</feature>
<evidence type="ECO:0000259" key="1">
    <source>
        <dbReference type="SMART" id="SM00491"/>
    </source>
</evidence>
<dbReference type="GO" id="GO:0003678">
    <property type="term" value="F:DNA helicase activity"/>
    <property type="evidence" value="ECO:0007669"/>
    <property type="project" value="TreeGrafter"/>
</dbReference>
<dbReference type="PANTHER" id="PTHR11472:SF34">
    <property type="entry name" value="REGULATOR OF TELOMERE ELONGATION HELICASE 1"/>
    <property type="match status" value="1"/>
</dbReference>
<protein>
    <submittedName>
        <fullName evidence="2">Helicase c2</fullName>
    </submittedName>
</protein>
<dbReference type="PANTHER" id="PTHR11472">
    <property type="entry name" value="DNA REPAIR DEAD HELICASE RAD3/XP-D SUBFAMILY MEMBER"/>
    <property type="match status" value="1"/>
</dbReference>
<dbReference type="InterPro" id="IPR045028">
    <property type="entry name" value="DinG/Rad3-like"/>
</dbReference>
<dbReference type="InterPro" id="IPR006555">
    <property type="entry name" value="ATP-dep_Helicase_C"/>
</dbReference>
<comment type="caution">
    <text evidence="2">The sequence shown here is derived from an EMBL/GenBank/DDBJ whole genome shotgun (WGS) entry which is preliminary data.</text>
</comment>
<dbReference type="EMBL" id="AJWY01007688">
    <property type="protein sequence ID" value="EKC63286.1"/>
    <property type="molecule type" value="Genomic_DNA"/>
</dbReference>
<dbReference type="GO" id="GO:0003676">
    <property type="term" value="F:nucleic acid binding"/>
    <property type="evidence" value="ECO:0007669"/>
    <property type="project" value="InterPro"/>
</dbReference>
<sequence length="242" mass="27483">VLSSLFIVAKFELYSVYSIRFRRKPTLCADCRDLPARLDKALWSVRQAAILTSGTLSAGGNFTHTVQRIGLNNPQTFRAESPFDYKRNCILYFPKRTSTPFDEVEWLSQEIEQLVQVCHGHALVLFTSYDQMGRVQQRLQGRVAYPLLTARRNGQLFVQAFKQLSNAVLFAAGPCWEGVDFPGDRVSLLIIIRLPFPVPDPVSDAEKAKYPDLHSYIQAEVIPTMQKKLRQGFGRAIRTETD</sequence>
<accession>K1TVI3</accession>
<name>K1TVI3_9ZZZZ</name>
<dbReference type="Pfam" id="PF13307">
    <property type="entry name" value="Helicase_C_2"/>
    <property type="match status" value="1"/>
</dbReference>
<keyword evidence="2" id="KW-0378">Hydrolase</keyword>
<dbReference type="GO" id="GO:0006139">
    <property type="term" value="P:nucleobase-containing compound metabolic process"/>
    <property type="evidence" value="ECO:0007669"/>
    <property type="project" value="InterPro"/>
</dbReference>
<evidence type="ECO:0000313" key="2">
    <source>
        <dbReference type="EMBL" id="EKC63286.1"/>
    </source>
</evidence>
<dbReference type="AlphaFoldDB" id="K1TVI3"/>
<keyword evidence="2" id="KW-0067">ATP-binding</keyword>
<feature type="non-terminal residue" evidence="2">
    <location>
        <position position="242"/>
    </location>
</feature>
<dbReference type="SMART" id="SM00491">
    <property type="entry name" value="HELICc2"/>
    <property type="match status" value="1"/>
</dbReference>